<evidence type="ECO:0000256" key="1">
    <source>
        <dbReference type="SAM" id="SignalP"/>
    </source>
</evidence>
<dbReference type="InterPro" id="IPR013830">
    <property type="entry name" value="SGNH_hydro"/>
</dbReference>
<evidence type="ECO:0000313" key="3">
    <source>
        <dbReference type="EMBL" id="GAA2201981.1"/>
    </source>
</evidence>
<gene>
    <name evidence="3" type="ORF">GCM10009849_28590</name>
</gene>
<dbReference type="Gene3D" id="3.40.50.1110">
    <property type="entry name" value="SGNH hydrolase"/>
    <property type="match status" value="1"/>
</dbReference>
<evidence type="ECO:0000313" key="4">
    <source>
        <dbReference type="Proteomes" id="UP001500432"/>
    </source>
</evidence>
<dbReference type="SUPFAM" id="SSF52266">
    <property type="entry name" value="SGNH hydrolase"/>
    <property type="match status" value="1"/>
</dbReference>
<dbReference type="Proteomes" id="UP001500432">
    <property type="component" value="Unassembled WGS sequence"/>
</dbReference>
<dbReference type="InterPro" id="IPR037460">
    <property type="entry name" value="SEST-like"/>
</dbReference>
<organism evidence="3 4">
    <name type="scientific">Sinomonas flava</name>
    <dbReference type="NCBI Taxonomy" id="496857"/>
    <lineage>
        <taxon>Bacteria</taxon>
        <taxon>Bacillati</taxon>
        <taxon>Actinomycetota</taxon>
        <taxon>Actinomycetes</taxon>
        <taxon>Micrococcales</taxon>
        <taxon>Micrococcaceae</taxon>
        <taxon>Sinomonas</taxon>
    </lineage>
</organism>
<comment type="caution">
    <text evidence="3">The sequence shown here is derived from an EMBL/GenBank/DDBJ whole genome shotgun (WGS) entry which is preliminary data.</text>
</comment>
<dbReference type="PANTHER" id="PTHR37981:SF1">
    <property type="entry name" value="SGNH HYDROLASE-TYPE ESTERASE DOMAIN-CONTAINING PROTEIN"/>
    <property type="match status" value="1"/>
</dbReference>
<dbReference type="CDD" id="cd01823">
    <property type="entry name" value="SEST_like"/>
    <property type="match status" value="1"/>
</dbReference>
<reference evidence="4" key="1">
    <citation type="journal article" date="2019" name="Int. J. Syst. Evol. Microbiol.">
        <title>The Global Catalogue of Microorganisms (GCM) 10K type strain sequencing project: providing services to taxonomists for standard genome sequencing and annotation.</title>
        <authorList>
            <consortium name="The Broad Institute Genomics Platform"/>
            <consortium name="The Broad Institute Genome Sequencing Center for Infectious Disease"/>
            <person name="Wu L."/>
            <person name="Ma J."/>
        </authorList>
    </citation>
    <scope>NUCLEOTIDE SEQUENCE [LARGE SCALE GENOMIC DNA]</scope>
    <source>
        <strain evidence="4">JCM 16034</strain>
    </source>
</reference>
<sequence length="273" mass="27677">MSTPVRAAHPVARALTALFAAVGLVAGAGALPASAAPPQPGWYYALGDSFAAGVGGDDPVLDATDCGRTYDSYPALLGARKNIACGSATTEDVLKQAKTIPPNTGLISVTVGGNDVLALQTTAACLQGSPMCSQMIAESTTAAATVLPGKLDGVIAAIRARTPNAQIVLTGYPHLFEVQNLASNPALQQLAQALNNGADVLNQSIEATAGRNDVRFVSVTQEFSGHGWPSADPWIHAPTDPGVALHPNDAGYLLGYAPLVGAALGLPVPAPAR</sequence>
<name>A0ABP5NTS8_9MICC</name>
<dbReference type="PANTHER" id="PTHR37981">
    <property type="entry name" value="LIPASE 2"/>
    <property type="match status" value="1"/>
</dbReference>
<proteinExistence type="predicted"/>
<keyword evidence="4" id="KW-1185">Reference proteome</keyword>
<accession>A0ABP5NTS8</accession>
<feature type="chain" id="PRO_5045470721" evidence="1">
    <location>
        <begin position="36"/>
        <end position="273"/>
    </location>
</feature>
<dbReference type="Pfam" id="PF13472">
    <property type="entry name" value="Lipase_GDSL_2"/>
    <property type="match status" value="1"/>
</dbReference>
<feature type="signal peptide" evidence="1">
    <location>
        <begin position="1"/>
        <end position="35"/>
    </location>
</feature>
<dbReference type="InterPro" id="IPR036514">
    <property type="entry name" value="SGNH_hydro_sf"/>
</dbReference>
<feature type="domain" description="SGNH hydrolase-type esterase" evidence="2">
    <location>
        <begin position="45"/>
        <end position="252"/>
    </location>
</feature>
<dbReference type="EMBL" id="BAAAQW010000008">
    <property type="protein sequence ID" value="GAA2201981.1"/>
    <property type="molecule type" value="Genomic_DNA"/>
</dbReference>
<protein>
    <submittedName>
        <fullName evidence="3">SGNH family lipase</fullName>
    </submittedName>
</protein>
<keyword evidence="1" id="KW-0732">Signal</keyword>
<evidence type="ECO:0000259" key="2">
    <source>
        <dbReference type="Pfam" id="PF13472"/>
    </source>
</evidence>